<comment type="caution">
    <text evidence="1">The sequence shown here is derived from an EMBL/GenBank/DDBJ whole genome shotgun (WGS) entry which is preliminary data.</text>
</comment>
<proteinExistence type="predicted"/>
<name>A0A267FUM4_9PLAT</name>
<sequence>MGQTLISERLRHSVETIRSAADNSDNEQSDPMGGGLRCYSTALQPGSDYFASWYAAATRCRQEHPSGNLTKCSDVLRQLDRRQGDALAEREAWLALLENWPAGLAEADVSAVQQR</sequence>
<protein>
    <submittedName>
        <fullName evidence="1">Uncharacterized protein</fullName>
    </submittedName>
</protein>
<organism evidence="1 2">
    <name type="scientific">Macrostomum lignano</name>
    <dbReference type="NCBI Taxonomy" id="282301"/>
    <lineage>
        <taxon>Eukaryota</taxon>
        <taxon>Metazoa</taxon>
        <taxon>Spiralia</taxon>
        <taxon>Lophotrochozoa</taxon>
        <taxon>Platyhelminthes</taxon>
        <taxon>Rhabditophora</taxon>
        <taxon>Macrostomorpha</taxon>
        <taxon>Macrostomida</taxon>
        <taxon>Macrostomidae</taxon>
        <taxon>Macrostomum</taxon>
    </lineage>
</organism>
<evidence type="ECO:0000313" key="2">
    <source>
        <dbReference type="Proteomes" id="UP000215902"/>
    </source>
</evidence>
<accession>A0A267FUM4</accession>
<dbReference type="AlphaFoldDB" id="A0A267FUM4"/>
<evidence type="ECO:0000313" key="1">
    <source>
        <dbReference type="EMBL" id="PAA76787.1"/>
    </source>
</evidence>
<gene>
    <name evidence="1" type="ORF">BOX15_Mlig031623g2</name>
</gene>
<reference evidence="1 2" key="1">
    <citation type="submission" date="2017-06" db="EMBL/GenBank/DDBJ databases">
        <title>A platform for efficient transgenesis in Macrostomum lignano, a flatworm model organism for stem cell research.</title>
        <authorList>
            <person name="Berezikov E."/>
        </authorList>
    </citation>
    <scope>NUCLEOTIDE SEQUENCE [LARGE SCALE GENOMIC DNA]</scope>
    <source>
        <strain evidence="1">DV1</strain>
        <tissue evidence="1">Whole organism</tissue>
    </source>
</reference>
<dbReference type="Proteomes" id="UP000215902">
    <property type="component" value="Unassembled WGS sequence"/>
</dbReference>
<dbReference type="EMBL" id="NIVC01000793">
    <property type="protein sequence ID" value="PAA76787.1"/>
    <property type="molecule type" value="Genomic_DNA"/>
</dbReference>
<keyword evidence="2" id="KW-1185">Reference proteome</keyword>